<dbReference type="FunFam" id="2.10.25.10:FF:000038">
    <property type="entry name" value="Fibrillin 2"/>
    <property type="match status" value="2"/>
</dbReference>
<dbReference type="InterPro" id="IPR000436">
    <property type="entry name" value="Sushi_SCR_CCP_dom"/>
</dbReference>
<dbReference type="PROSITE" id="PS50041">
    <property type="entry name" value="C_TYPE_LECTIN_2"/>
    <property type="match status" value="2"/>
</dbReference>
<dbReference type="PROSITE" id="PS01186">
    <property type="entry name" value="EGF_2"/>
    <property type="match status" value="1"/>
</dbReference>
<evidence type="ECO:0000259" key="12">
    <source>
        <dbReference type="PROSITE" id="PS50923"/>
    </source>
</evidence>
<sequence length="956" mass="105489">MTVQSPLPALLLAFVFCSVELSEGLQCPQGFEDVGNMCLYFSQEKVSWADAKQDLFQHYWLSGNQKRDRNGHWYWTWDSKYCPRNEFFWAPGEPNDYYGSEDCIQWYTKWNGYKSINDAICSDHNPYICEIRNVDGGWGAWQIGSCSVTCGIGVRVHKRLCNNPTPRLDGRYCVGSGRSTELCILKPCPIHGGWSSWGSWSSCTHFCGGGTRKRYRSCTNPTPQHGGNDCSTSILSHTHTEQCNVQPCRIDGAWADWAGWTLCTRTCGGGTMMRTRTCTNPKPQHGGKDCIRGNATQITQCNVIDCPTCQLHDVPGTSRSVLGPRLKENESVRYYCLPEYKLVGGSEVRTCQANGSLSNEEPKCTKCCGKARYIPNGIPDMDAGICFGDAVTYRCESGYKLSNDTPVTCNSPYEWRYIELPKCKADGNCNSSAIAGPAGGYKACSGSDTDKVCYMHCSNGLTYVNEHSIFECGAKTGWEWKVPMRGGNNYQRGTVGPCEVSDDPAGLLMFLEGSDLTLQTSDLTEALKEEIKNEMMKELAALNICSDPCQIRDIEIETIANGYRRAVLQEKLLRMKITLYAAPPKGAVTTQQSARIELSKAMKLLNTKAAALKQAILSQSVTLHINGTPAKVGGTNLRISRPTLACSAGSIRKAFECFACPEGTYHDVAEKKCASCPFGQYQDERGQMSCKLCPNGTTTDRIGVTNSTQCREYEGCDCGIHPCTLNGTDFKCDCLPGYEDINGTCTDIDECLTDICPPNSRCINKEGSYRCECLPGFKGGSCTDIDECKIPSTCSNPRTQCVNTVGSYDCLCLRGFYGNNCERNCPVGFVQSDSSCYLITEKTMTFDDGRLMCDRAYNGSHLVDIKDKRTYKLVAKLLQSASYWTGLNDRSQEGKFVYSDGGQMSAYSEWSNGNTQPSSNDPTKNCVIIDGSAAFTWAVVDCKENHLAICELERDN</sequence>
<evidence type="ECO:0000256" key="4">
    <source>
        <dbReference type="ARBA" id="ARBA00022729"/>
    </source>
</evidence>
<evidence type="ECO:0000313" key="14">
    <source>
        <dbReference type="RefSeq" id="XP_013412332.1"/>
    </source>
</evidence>
<comment type="subcellular location">
    <subcellularLocation>
        <location evidence="1">Secreted</location>
    </subcellularLocation>
</comment>
<dbReference type="PROSITE" id="PS00022">
    <property type="entry name" value="EGF_1"/>
    <property type="match status" value="2"/>
</dbReference>
<dbReference type="RefSeq" id="XP_013412332.1">
    <property type="nucleotide sequence ID" value="XM_013556878.1"/>
</dbReference>
<dbReference type="InterPro" id="IPR001304">
    <property type="entry name" value="C-type_lectin-like"/>
</dbReference>
<dbReference type="FunFam" id="2.20.100.10:FF:000001">
    <property type="entry name" value="semaphorin-5A isoform X1"/>
    <property type="match status" value="3"/>
</dbReference>
<feature type="chain" id="PRO_5010363379" evidence="9">
    <location>
        <begin position="25"/>
        <end position="956"/>
    </location>
</feature>
<keyword evidence="6 7" id="KW-1015">Disulfide bond</keyword>
<dbReference type="PANTHER" id="PTHR22906:SF43">
    <property type="entry name" value="PROPERDIN"/>
    <property type="match status" value="1"/>
</dbReference>
<dbReference type="Pfam" id="PF07699">
    <property type="entry name" value="Ephrin_rec_like"/>
    <property type="match status" value="1"/>
</dbReference>
<dbReference type="Pfam" id="PF00084">
    <property type="entry name" value="Sushi"/>
    <property type="match status" value="2"/>
</dbReference>
<feature type="domain" description="EGF-like" evidence="10">
    <location>
        <begin position="747"/>
        <end position="783"/>
    </location>
</feature>
<dbReference type="Pfam" id="PF07645">
    <property type="entry name" value="EGF_CA"/>
    <property type="match status" value="2"/>
</dbReference>
<dbReference type="PROSITE" id="PS01187">
    <property type="entry name" value="EGF_CA"/>
    <property type="match status" value="2"/>
</dbReference>
<dbReference type="Gene3D" id="2.10.25.10">
    <property type="entry name" value="Laminin"/>
    <property type="match status" value="2"/>
</dbReference>
<name>A0A1S3JPP8_LINAN</name>
<evidence type="ECO:0000256" key="6">
    <source>
        <dbReference type="ARBA" id="ARBA00023157"/>
    </source>
</evidence>
<dbReference type="Pfam" id="PF00090">
    <property type="entry name" value="TSP_1"/>
    <property type="match status" value="3"/>
</dbReference>
<dbReference type="KEGG" id="lak:106175064"/>
<proteinExistence type="predicted"/>
<dbReference type="PROSITE" id="PS50923">
    <property type="entry name" value="SUSHI"/>
    <property type="match status" value="1"/>
</dbReference>
<dbReference type="InterPro" id="IPR035976">
    <property type="entry name" value="Sushi/SCR/CCP_sf"/>
</dbReference>
<dbReference type="PROSITE" id="PS50092">
    <property type="entry name" value="TSP1"/>
    <property type="match status" value="3"/>
</dbReference>
<dbReference type="Gene3D" id="2.10.50.10">
    <property type="entry name" value="Tumor Necrosis Factor Receptor, subunit A, domain 2"/>
    <property type="match status" value="1"/>
</dbReference>
<feature type="domain" description="C-type lectin" evidence="11">
    <location>
        <begin position="57"/>
        <end position="130"/>
    </location>
</feature>
<keyword evidence="4 9" id="KW-0732">Signal</keyword>
<evidence type="ECO:0000256" key="1">
    <source>
        <dbReference type="ARBA" id="ARBA00004613"/>
    </source>
</evidence>
<dbReference type="OrthoDB" id="7950296at2759"/>
<dbReference type="Pfam" id="PF00059">
    <property type="entry name" value="Lectin_C"/>
    <property type="match status" value="1"/>
</dbReference>
<dbReference type="SUPFAM" id="SSF57535">
    <property type="entry name" value="Complement control module/SCR domain"/>
    <property type="match status" value="2"/>
</dbReference>
<dbReference type="InterPro" id="IPR036383">
    <property type="entry name" value="TSP1_rpt_sf"/>
</dbReference>
<evidence type="ECO:0000256" key="9">
    <source>
        <dbReference type="SAM" id="SignalP"/>
    </source>
</evidence>
<evidence type="ECO:0000259" key="11">
    <source>
        <dbReference type="PROSITE" id="PS50041"/>
    </source>
</evidence>
<dbReference type="SMART" id="SM00032">
    <property type="entry name" value="CCP"/>
    <property type="match status" value="2"/>
</dbReference>
<evidence type="ECO:0000259" key="10">
    <source>
        <dbReference type="PROSITE" id="PS50026"/>
    </source>
</evidence>
<dbReference type="GeneID" id="106175064"/>
<dbReference type="SUPFAM" id="SSF56436">
    <property type="entry name" value="C-type lectin-like"/>
    <property type="match status" value="2"/>
</dbReference>
<keyword evidence="5" id="KW-0677">Repeat</keyword>
<comment type="caution">
    <text evidence="7">Lacks conserved residue(s) required for the propagation of feature annotation.</text>
</comment>
<feature type="disulfide bond" evidence="7">
    <location>
        <begin position="773"/>
        <end position="782"/>
    </location>
</feature>
<evidence type="ECO:0000256" key="2">
    <source>
        <dbReference type="ARBA" id="ARBA00022525"/>
    </source>
</evidence>
<dbReference type="PANTHER" id="PTHR22906">
    <property type="entry name" value="PROPERDIN"/>
    <property type="match status" value="1"/>
</dbReference>
<dbReference type="Gene3D" id="2.10.70.10">
    <property type="entry name" value="Complement Module, domain 1"/>
    <property type="match status" value="2"/>
</dbReference>
<dbReference type="GO" id="GO:0005509">
    <property type="term" value="F:calcium ion binding"/>
    <property type="evidence" value="ECO:0007669"/>
    <property type="project" value="InterPro"/>
</dbReference>
<feature type="signal peptide" evidence="9">
    <location>
        <begin position="1"/>
        <end position="24"/>
    </location>
</feature>
<feature type="domain" description="C-type lectin" evidence="11">
    <location>
        <begin position="832"/>
        <end position="951"/>
    </location>
</feature>
<keyword evidence="2" id="KW-0964">Secreted</keyword>
<reference evidence="14" key="1">
    <citation type="submission" date="2025-08" db="UniProtKB">
        <authorList>
            <consortium name="RefSeq"/>
        </authorList>
    </citation>
    <scope>IDENTIFICATION</scope>
    <source>
        <tissue evidence="14">Gonads</tissue>
    </source>
</reference>
<dbReference type="InterPro" id="IPR000152">
    <property type="entry name" value="EGF-type_Asp/Asn_hydroxyl_site"/>
</dbReference>
<dbReference type="SMART" id="SM00034">
    <property type="entry name" value="CLECT"/>
    <property type="match status" value="2"/>
</dbReference>
<dbReference type="InterPro" id="IPR000884">
    <property type="entry name" value="TSP1_rpt"/>
</dbReference>
<dbReference type="CDD" id="cd00033">
    <property type="entry name" value="CCP"/>
    <property type="match status" value="1"/>
</dbReference>
<dbReference type="InParanoid" id="A0A1S3JPP8"/>
<protein>
    <submittedName>
        <fullName evidence="14">Signal peptide, CUB and EGF-like domain-containing protein 3</fullName>
    </submittedName>
</protein>
<dbReference type="InterPro" id="IPR018097">
    <property type="entry name" value="EGF_Ca-bd_CS"/>
</dbReference>
<dbReference type="Gene3D" id="3.10.100.10">
    <property type="entry name" value="Mannose-Binding Protein A, subunit A"/>
    <property type="match status" value="2"/>
</dbReference>
<dbReference type="PROSITE" id="PS50026">
    <property type="entry name" value="EGF_3"/>
    <property type="match status" value="2"/>
</dbReference>
<evidence type="ECO:0000256" key="8">
    <source>
        <dbReference type="PROSITE-ProRule" id="PRU00302"/>
    </source>
</evidence>
<dbReference type="InterPro" id="IPR049883">
    <property type="entry name" value="NOTCH1_EGF-like"/>
</dbReference>
<feature type="domain" description="EGF-like" evidence="10">
    <location>
        <begin position="784"/>
        <end position="822"/>
    </location>
</feature>
<gene>
    <name evidence="14" type="primary">LOC106175064</name>
</gene>
<organism evidence="13 14">
    <name type="scientific">Lingula anatina</name>
    <name type="common">Brachiopod</name>
    <name type="synonym">Lingula unguis</name>
    <dbReference type="NCBI Taxonomy" id="7574"/>
    <lineage>
        <taxon>Eukaryota</taxon>
        <taxon>Metazoa</taxon>
        <taxon>Spiralia</taxon>
        <taxon>Lophotrochozoa</taxon>
        <taxon>Brachiopoda</taxon>
        <taxon>Linguliformea</taxon>
        <taxon>Lingulata</taxon>
        <taxon>Lingulida</taxon>
        <taxon>Linguloidea</taxon>
        <taxon>Lingulidae</taxon>
        <taxon>Lingula</taxon>
    </lineage>
</organism>
<dbReference type="SMART" id="SM00179">
    <property type="entry name" value="EGF_CA"/>
    <property type="match status" value="2"/>
</dbReference>
<feature type="domain" description="Sushi" evidence="12">
    <location>
        <begin position="366"/>
        <end position="425"/>
    </location>
</feature>
<evidence type="ECO:0000256" key="7">
    <source>
        <dbReference type="PROSITE-ProRule" id="PRU00076"/>
    </source>
</evidence>
<dbReference type="InterPro" id="IPR011641">
    <property type="entry name" value="Tyr-kin_ephrin_A/B_rcpt-like"/>
</dbReference>
<dbReference type="SMART" id="SM00209">
    <property type="entry name" value="TSP1"/>
    <property type="match status" value="3"/>
</dbReference>
<keyword evidence="8" id="KW-0768">Sushi</keyword>
<dbReference type="SMART" id="SM00181">
    <property type="entry name" value="EGF"/>
    <property type="match status" value="3"/>
</dbReference>
<dbReference type="InterPro" id="IPR016187">
    <property type="entry name" value="CTDL_fold"/>
</dbReference>
<dbReference type="InterPro" id="IPR000742">
    <property type="entry name" value="EGF"/>
</dbReference>
<evidence type="ECO:0000256" key="5">
    <source>
        <dbReference type="ARBA" id="ARBA00022737"/>
    </source>
</evidence>
<dbReference type="SMART" id="SM01411">
    <property type="entry name" value="Ephrin_rec_like"/>
    <property type="match status" value="2"/>
</dbReference>
<dbReference type="CDD" id="cd00037">
    <property type="entry name" value="CLECT"/>
    <property type="match status" value="1"/>
</dbReference>
<dbReference type="PROSITE" id="PS00010">
    <property type="entry name" value="ASX_HYDROXYL"/>
    <property type="match status" value="2"/>
</dbReference>
<dbReference type="AlphaFoldDB" id="A0A1S3JPP8"/>
<dbReference type="InterPro" id="IPR016186">
    <property type="entry name" value="C-type_lectin-like/link_sf"/>
</dbReference>
<dbReference type="InterPro" id="IPR001881">
    <property type="entry name" value="EGF-like_Ca-bd_dom"/>
</dbReference>
<dbReference type="SUPFAM" id="SSF82895">
    <property type="entry name" value="TSP-1 type 1 repeat"/>
    <property type="match status" value="3"/>
</dbReference>
<dbReference type="CDD" id="cd00054">
    <property type="entry name" value="EGF_CA"/>
    <property type="match status" value="2"/>
</dbReference>
<dbReference type="Gene3D" id="2.20.100.10">
    <property type="entry name" value="Thrombospondin type-1 (TSP1) repeat"/>
    <property type="match status" value="3"/>
</dbReference>
<keyword evidence="3 7" id="KW-0245">EGF-like domain</keyword>
<keyword evidence="13" id="KW-1185">Reference proteome</keyword>
<dbReference type="SUPFAM" id="SSF57196">
    <property type="entry name" value="EGF/Laminin"/>
    <property type="match status" value="2"/>
</dbReference>
<evidence type="ECO:0000313" key="13">
    <source>
        <dbReference type="Proteomes" id="UP000085678"/>
    </source>
</evidence>
<dbReference type="Proteomes" id="UP000085678">
    <property type="component" value="Unplaced"/>
</dbReference>
<dbReference type="InterPro" id="IPR052065">
    <property type="entry name" value="Compl_asym_regulator"/>
</dbReference>
<accession>A0A1S3JPP8</accession>
<evidence type="ECO:0000256" key="3">
    <source>
        <dbReference type="ARBA" id="ARBA00022536"/>
    </source>
</evidence>
<feature type="disulfide bond" evidence="7">
    <location>
        <begin position="812"/>
        <end position="821"/>
    </location>
</feature>